<reference evidence="2" key="1">
    <citation type="submission" date="2023-06" db="EMBL/GenBank/DDBJ databases">
        <authorList>
            <consortium name="Lawrence Berkeley National Laboratory"/>
            <person name="Ahrendt S."/>
            <person name="Sahu N."/>
            <person name="Indic B."/>
            <person name="Wong-Bajracharya J."/>
            <person name="Merenyi Z."/>
            <person name="Ke H.-M."/>
            <person name="Monk M."/>
            <person name="Kocsube S."/>
            <person name="Drula E."/>
            <person name="Lipzen A."/>
            <person name="Balint B."/>
            <person name="Henrissat B."/>
            <person name="Andreopoulos B."/>
            <person name="Martin F.M."/>
            <person name="Harder C.B."/>
            <person name="Rigling D."/>
            <person name="Ford K.L."/>
            <person name="Foster G.D."/>
            <person name="Pangilinan J."/>
            <person name="Papanicolaou A."/>
            <person name="Barry K."/>
            <person name="LaButti K."/>
            <person name="Viragh M."/>
            <person name="Koriabine M."/>
            <person name="Yan M."/>
            <person name="Riley R."/>
            <person name="Champramary S."/>
            <person name="Plett K.L."/>
            <person name="Tsai I.J."/>
            <person name="Slot J."/>
            <person name="Sipos G."/>
            <person name="Plett J."/>
            <person name="Nagy L.G."/>
            <person name="Grigoriev I.V."/>
        </authorList>
    </citation>
    <scope>NUCLEOTIDE SEQUENCE</scope>
    <source>
        <strain evidence="2">HWK02</strain>
    </source>
</reference>
<feature type="compositionally biased region" description="Basic and acidic residues" evidence="1">
    <location>
        <begin position="62"/>
        <end position="75"/>
    </location>
</feature>
<organism evidence="2 3">
    <name type="scientific">Armillaria luteobubalina</name>
    <dbReference type="NCBI Taxonomy" id="153913"/>
    <lineage>
        <taxon>Eukaryota</taxon>
        <taxon>Fungi</taxon>
        <taxon>Dikarya</taxon>
        <taxon>Basidiomycota</taxon>
        <taxon>Agaricomycotina</taxon>
        <taxon>Agaricomycetes</taxon>
        <taxon>Agaricomycetidae</taxon>
        <taxon>Agaricales</taxon>
        <taxon>Marasmiineae</taxon>
        <taxon>Physalacriaceae</taxon>
        <taxon>Armillaria</taxon>
    </lineage>
</organism>
<name>A0AA39PT72_9AGAR</name>
<dbReference type="Proteomes" id="UP001175228">
    <property type="component" value="Unassembled WGS sequence"/>
</dbReference>
<proteinExistence type="predicted"/>
<evidence type="ECO:0000313" key="3">
    <source>
        <dbReference type="Proteomes" id="UP001175228"/>
    </source>
</evidence>
<dbReference type="AlphaFoldDB" id="A0AA39PT72"/>
<evidence type="ECO:0000256" key="1">
    <source>
        <dbReference type="SAM" id="MobiDB-lite"/>
    </source>
</evidence>
<sequence length="160" mass="18050">MSSISDPPAITDTPKNRLSSTRGRKRHTRQLILSAFLMTPLVFTLKGKEPHSLPDQLPNGQSDRKSRTKDDKQARIEALRSRVSQFPGTMSLKQGENGFSRLLDDKRTGTVHGYLHTIWFEANSQVQREHAPQNAMPTSSYYLGTFIKVSVRHDSGMQIT</sequence>
<keyword evidence="3" id="KW-1185">Reference proteome</keyword>
<gene>
    <name evidence="2" type="ORF">EDD18DRAFT_1418698</name>
</gene>
<feature type="region of interest" description="Disordered" evidence="1">
    <location>
        <begin position="47"/>
        <end position="75"/>
    </location>
</feature>
<evidence type="ECO:0000313" key="2">
    <source>
        <dbReference type="EMBL" id="KAK0489729.1"/>
    </source>
</evidence>
<dbReference type="EMBL" id="JAUEPU010000037">
    <property type="protein sequence ID" value="KAK0489729.1"/>
    <property type="molecule type" value="Genomic_DNA"/>
</dbReference>
<comment type="caution">
    <text evidence="2">The sequence shown here is derived from an EMBL/GenBank/DDBJ whole genome shotgun (WGS) entry which is preliminary data.</text>
</comment>
<feature type="region of interest" description="Disordered" evidence="1">
    <location>
        <begin position="1"/>
        <end position="25"/>
    </location>
</feature>
<protein>
    <submittedName>
        <fullName evidence="2">Uncharacterized protein</fullName>
    </submittedName>
</protein>
<accession>A0AA39PT72</accession>